<keyword evidence="6 14" id="KW-0769">Symport</keyword>
<protein>
    <recommendedName>
        <fullName evidence="14">Sodium/proline symporter</fullName>
    </recommendedName>
    <alternativeName>
        <fullName evidence="14">Proline permease</fullName>
    </alternativeName>
</protein>
<evidence type="ECO:0000313" key="18">
    <source>
        <dbReference type="Proteomes" id="UP000183868"/>
    </source>
</evidence>
<evidence type="ECO:0000256" key="3">
    <source>
        <dbReference type="ARBA" id="ARBA00022448"/>
    </source>
</evidence>
<evidence type="ECO:0000256" key="12">
    <source>
        <dbReference type="ARBA" id="ARBA00033708"/>
    </source>
</evidence>
<evidence type="ECO:0000256" key="14">
    <source>
        <dbReference type="RuleBase" id="RU366012"/>
    </source>
</evidence>
<evidence type="ECO:0000256" key="8">
    <source>
        <dbReference type="ARBA" id="ARBA00023053"/>
    </source>
</evidence>
<sequence length="508" mass="55435" precursor="true">MEKIGSAYIHGDAYSLGAFIAYLVLVSLIGVFSSRFSSAGIREFFVGGRKMNRFVVALSAVVSGRSAWLLLGVTGMAYKIGPSAVWAVIGYIVVELFLFLFYGRRLRHFSEQFDCITLPDFFADRFEDRSGLLRLTLALIMVVFMVSYVSAQFVGGGKAFAASFGIETDYGILLTAGIVLLYTILGGFLAVSLTDMLQAILMILVLVLLPALAILHKGGLSVVLAQLQALDPKFVDPFALSVGAAIGFLGIGLGSPGNPHIIVRYMSIKEAEQLRYSAVVGTIWNVVMAWGAIFIGLVGRTYFTRPEMLPNHDTENLFPVLAQLHLHPILFGVAIAAVFAAIMSTADSQLLVAASSLVRDIYEKFIKKGQRLNKKQLVIYSRLTIFLLVIAALGLGYLARDLVFWLVLFAWAGLGASLGPTSILALFWKRTTRAGVMAGLLTGTLTTIIWYNIPALKSMIYELVPAFFLSALATVIVSLLTRPPAQVDDYFKSMRVANTARKHKETQD</sequence>
<dbReference type="InParanoid" id="H1XTZ7"/>
<keyword evidence="14" id="KW-0029">Amino-acid transport</keyword>
<keyword evidence="5 14" id="KW-0812">Transmembrane</keyword>
<keyword evidence="11 14" id="KW-0739">Sodium transport</keyword>
<evidence type="ECO:0000256" key="2">
    <source>
        <dbReference type="ARBA" id="ARBA00006434"/>
    </source>
</evidence>
<feature type="transmembrane region" description="Helical" evidence="14">
    <location>
        <begin position="13"/>
        <end position="33"/>
    </location>
</feature>
<evidence type="ECO:0000256" key="6">
    <source>
        <dbReference type="ARBA" id="ARBA00022847"/>
    </source>
</evidence>
<evidence type="ECO:0000313" key="16">
    <source>
        <dbReference type="EMBL" id="EHO40440.1"/>
    </source>
</evidence>
<accession>H1XTZ7</accession>
<dbReference type="NCBIfam" id="TIGR00813">
    <property type="entry name" value="sss"/>
    <property type="match status" value="1"/>
</dbReference>
<evidence type="ECO:0000256" key="5">
    <source>
        <dbReference type="ARBA" id="ARBA00022692"/>
    </source>
</evidence>
<dbReference type="STRING" id="880073.Cabys_162"/>
<proteinExistence type="inferred from homology"/>
<keyword evidence="7 14" id="KW-1133">Transmembrane helix</keyword>
<feature type="transmembrane region" description="Helical" evidence="14">
    <location>
        <begin position="329"/>
        <end position="358"/>
    </location>
</feature>
<feature type="transmembrane region" description="Helical" evidence="14">
    <location>
        <begin position="84"/>
        <end position="102"/>
    </location>
</feature>
<dbReference type="FunCoup" id="H1XTZ7">
    <property type="interactions" value="138"/>
</dbReference>
<evidence type="ECO:0000256" key="10">
    <source>
        <dbReference type="ARBA" id="ARBA00023136"/>
    </source>
</evidence>
<dbReference type="InterPro" id="IPR038377">
    <property type="entry name" value="Na/Glc_symporter_sf"/>
</dbReference>
<feature type="transmembrane region" description="Helical" evidence="14">
    <location>
        <begin position="54"/>
        <end position="78"/>
    </location>
</feature>
<evidence type="ECO:0000256" key="4">
    <source>
        <dbReference type="ARBA" id="ARBA00022475"/>
    </source>
</evidence>
<comment type="subcellular location">
    <subcellularLocation>
        <location evidence="1 14">Cell membrane</location>
        <topology evidence="1 14">Multi-pass membrane protein</topology>
    </subcellularLocation>
</comment>
<evidence type="ECO:0000313" key="17">
    <source>
        <dbReference type="Proteomes" id="UP000004671"/>
    </source>
</evidence>
<reference evidence="16 17" key="1">
    <citation type="submission" date="2011-09" db="EMBL/GenBank/DDBJ databases">
        <title>The permanent draft genome of Caldithrix abyssi DSM 13497.</title>
        <authorList>
            <consortium name="US DOE Joint Genome Institute (JGI-PGF)"/>
            <person name="Lucas S."/>
            <person name="Han J."/>
            <person name="Lapidus A."/>
            <person name="Bruce D."/>
            <person name="Goodwin L."/>
            <person name="Pitluck S."/>
            <person name="Peters L."/>
            <person name="Kyrpides N."/>
            <person name="Mavromatis K."/>
            <person name="Ivanova N."/>
            <person name="Mikhailova N."/>
            <person name="Chertkov O."/>
            <person name="Detter J.C."/>
            <person name="Tapia R."/>
            <person name="Han C."/>
            <person name="Land M."/>
            <person name="Hauser L."/>
            <person name="Markowitz V."/>
            <person name="Cheng J.-F."/>
            <person name="Hugenholtz P."/>
            <person name="Woyke T."/>
            <person name="Wu D."/>
            <person name="Spring S."/>
            <person name="Brambilla E."/>
            <person name="Klenk H.-P."/>
            <person name="Eisen J.A."/>
        </authorList>
    </citation>
    <scope>NUCLEOTIDE SEQUENCE [LARGE SCALE GENOMIC DNA]</scope>
    <source>
        <strain evidence="16 17">DSM 13497</strain>
    </source>
</reference>
<feature type="transmembrane region" description="Helical" evidence="14">
    <location>
        <begin position="434"/>
        <end position="453"/>
    </location>
</feature>
<feature type="transmembrane region" description="Helical" evidence="14">
    <location>
        <begin position="238"/>
        <end position="255"/>
    </location>
</feature>
<evidence type="ECO:0000256" key="13">
    <source>
        <dbReference type="RuleBase" id="RU362091"/>
    </source>
</evidence>
<feature type="transmembrane region" description="Helical" evidence="14">
    <location>
        <begin position="404"/>
        <end position="427"/>
    </location>
</feature>
<feature type="transmembrane region" description="Helical" evidence="14">
    <location>
        <begin position="276"/>
        <end position="299"/>
    </location>
</feature>
<dbReference type="InterPro" id="IPR050277">
    <property type="entry name" value="Sodium:Solute_Symporter"/>
</dbReference>
<evidence type="ECO:0000313" key="15">
    <source>
        <dbReference type="EMBL" id="APF16913.1"/>
    </source>
</evidence>
<comment type="similarity">
    <text evidence="2 13">Belongs to the sodium:solute symporter (SSF) (TC 2.A.21) family.</text>
</comment>
<comment type="function">
    <text evidence="14">Catalyzes the sodium-dependent uptake of extracellular L-proline.</text>
</comment>
<gene>
    <name evidence="15" type="ORF">Cabys_162</name>
    <name evidence="16" type="ORF">Calab_0802</name>
</gene>
<dbReference type="HOGENOM" id="CLU_018808_15_2_0"/>
<reference evidence="15 18" key="2">
    <citation type="submission" date="2016-11" db="EMBL/GenBank/DDBJ databases">
        <title>Genomic analysis of Caldithrix abyssi and proposal of a novel bacterial phylum Caldithrichaeota.</title>
        <authorList>
            <person name="Kublanov I."/>
            <person name="Sigalova O."/>
            <person name="Gavrilov S."/>
            <person name="Lebedinsky A."/>
            <person name="Ivanova N."/>
            <person name="Daum C."/>
            <person name="Reddy T."/>
            <person name="Klenk H.P."/>
            <person name="Goker M."/>
            <person name="Reva O."/>
            <person name="Miroshnichenko M."/>
            <person name="Kyprides N."/>
            <person name="Woyke T."/>
            <person name="Gelfand M."/>
        </authorList>
    </citation>
    <scope>NUCLEOTIDE SEQUENCE [LARGE SCALE GENOMIC DNA]</scope>
    <source>
        <strain evidence="15 18">LF13</strain>
    </source>
</reference>
<dbReference type="Gene3D" id="1.20.1730.10">
    <property type="entry name" value="Sodium/glucose cotransporter"/>
    <property type="match status" value="1"/>
</dbReference>
<feature type="transmembrane region" description="Helical" evidence="14">
    <location>
        <begin position="170"/>
        <end position="192"/>
    </location>
</feature>
<dbReference type="PROSITE" id="PS50283">
    <property type="entry name" value="NA_SOLUT_SYMP_3"/>
    <property type="match status" value="1"/>
</dbReference>
<dbReference type="Pfam" id="PF00474">
    <property type="entry name" value="SSF"/>
    <property type="match status" value="1"/>
</dbReference>
<dbReference type="RefSeq" id="WP_006927421.1">
    <property type="nucleotide sequence ID" value="NZ_CM001402.1"/>
</dbReference>
<keyword evidence="4 14" id="KW-1003">Cell membrane</keyword>
<dbReference type="Proteomes" id="UP000004671">
    <property type="component" value="Chromosome"/>
</dbReference>
<dbReference type="Proteomes" id="UP000183868">
    <property type="component" value="Chromosome"/>
</dbReference>
<keyword evidence="3 14" id="KW-0813">Transport</keyword>
<dbReference type="EMBL" id="CP018099">
    <property type="protein sequence ID" value="APF16913.1"/>
    <property type="molecule type" value="Genomic_DNA"/>
</dbReference>
<dbReference type="KEGG" id="caby:Cabys_162"/>
<dbReference type="EMBL" id="CM001402">
    <property type="protein sequence ID" value="EHO40440.1"/>
    <property type="molecule type" value="Genomic_DNA"/>
</dbReference>
<keyword evidence="10 14" id="KW-0472">Membrane</keyword>
<keyword evidence="17" id="KW-1185">Reference proteome</keyword>
<dbReference type="GO" id="GO:0015824">
    <property type="term" value="P:proline transport"/>
    <property type="evidence" value="ECO:0007669"/>
    <property type="project" value="UniProtKB-UniRule"/>
</dbReference>
<feature type="transmembrane region" description="Helical" evidence="14">
    <location>
        <begin position="379"/>
        <end position="398"/>
    </location>
</feature>
<dbReference type="AlphaFoldDB" id="H1XTZ7"/>
<evidence type="ECO:0000256" key="11">
    <source>
        <dbReference type="ARBA" id="ARBA00023201"/>
    </source>
</evidence>
<name>H1XTZ7_CALAY</name>
<evidence type="ECO:0000256" key="7">
    <source>
        <dbReference type="ARBA" id="ARBA00022989"/>
    </source>
</evidence>
<feature type="transmembrane region" description="Helical" evidence="14">
    <location>
        <begin position="199"/>
        <end position="218"/>
    </location>
</feature>
<dbReference type="GO" id="GO:0031402">
    <property type="term" value="F:sodium ion binding"/>
    <property type="evidence" value="ECO:0007669"/>
    <property type="project" value="UniProtKB-UniRule"/>
</dbReference>
<dbReference type="OrthoDB" id="9810181at2"/>
<dbReference type="CDD" id="cd11475">
    <property type="entry name" value="SLC5sbd_PutP"/>
    <property type="match status" value="1"/>
</dbReference>
<dbReference type="GO" id="GO:0005886">
    <property type="term" value="C:plasma membrane"/>
    <property type="evidence" value="ECO:0007669"/>
    <property type="project" value="UniProtKB-SubCell"/>
</dbReference>
<comment type="catalytic activity">
    <reaction evidence="12">
        <text>L-proline(in) + Na(+)(in) = L-proline(out) + Na(+)(out)</text>
        <dbReference type="Rhea" id="RHEA:28967"/>
        <dbReference type="ChEBI" id="CHEBI:29101"/>
        <dbReference type="ChEBI" id="CHEBI:60039"/>
    </reaction>
</comment>
<dbReference type="GO" id="GO:0005298">
    <property type="term" value="F:proline:sodium symporter activity"/>
    <property type="evidence" value="ECO:0007669"/>
    <property type="project" value="UniProtKB-UniRule"/>
</dbReference>
<dbReference type="InterPro" id="IPR011851">
    <property type="entry name" value="Na/Pro_symporter"/>
</dbReference>
<keyword evidence="8 14" id="KW-0915">Sodium</keyword>
<evidence type="ECO:0000256" key="1">
    <source>
        <dbReference type="ARBA" id="ARBA00004651"/>
    </source>
</evidence>
<evidence type="ECO:0000256" key="9">
    <source>
        <dbReference type="ARBA" id="ARBA00023065"/>
    </source>
</evidence>
<dbReference type="PaxDb" id="880073-Calab_0802"/>
<dbReference type="InterPro" id="IPR001734">
    <property type="entry name" value="Na/solute_symporter"/>
</dbReference>
<dbReference type="eggNOG" id="COG0591">
    <property type="taxonomic scope" value="Bacteria"/>
</dbReference>
<feature type="transmembrane region" description="Helical" evidence="14">
    <location>
        <begin position="132"/>
        <end position="150"/>
    </location>
</feature>
<dbReference type="PANTHER" id="PTHR48086">
    <property type="entry name" value="SODIUM/PROLINE SYMPORTER-RELATED"/>
    <property type="match status" value="1"/>
</dbReference>
<organism evidence="16 17">
    <name type="scientific">Caldithrix abyssi DSM 13497</name>
    <dbReference type="NCBI Taxonomy" id="880073"/>
    <lineage>
        <taxon>Bacteria</taxon>
        <taxon>Pseudomonadati</taxon>
        <taxon>Calditrichota</taxon>
        <taxon>Calditrichia</taxon>
        <taxon>Calditrichales</taxon>
        <taxon>Calditrichaceae</taxon>
        <taxon>Caldithrix</taxon>
    </lineage>
</organism>
<feature type="transmembrane region" description="Helical" evidence="14">
    <location>
        <begin position="459"/>
        <end position="480"/>
    </location>
</feature>
<keyword evidence="9 14" id="KW-0406">Ion transport</keyword>
<dbReference type="PANTHER" id="PTHR48086:SF3">
    <property type="entry name" value="SODIUM_PROLINE SYMPORTER"/>
    <property type="match status" value="1"/>
</dbReference>